<reference evidence="3" key="1">
    <citation type="submission" date="2021-02" db="EMBL/GenBank/DDBJ databases">
        <authorList>
            <person name="Nowell W R."/>
        </authorList>
    </citation>
    <scope>NUCLEOTIDE SEQUENCE</scope>
</reference>
<dbReference type="Pfam" id="PF08246">
    <property type="entry name" value="Inhibitor_I29"/>
    <property type="match status" value="1"/>
</dbReference>
<evidence type="ECO:0000259" key="2">
    <source>
        <dbReference type="SMART" id="SM00848"/>
    </source>
</evidence>
<dbReference type="EMBL" id="CAJNOG010000964">
    <property type="protein sequence ID" value="CAF1389754.1"/>
    <property type="molecule type" value="Genomic_DNA"/>
</dbReference>
<dbReference type="InterPro" id="IPR013201">
    <property type="entry name" value="Prot_inhib_I29"/>
</dbReference>
<dbReference type="InterPro" id="IPR038765">
    <property type="entry name" value="Papain-like_cys_pep_sf"/>
</dbReference>
<sequence length="90" mass="10670">MKIIFALCLLIVIVYCAPIVDEQLNDSWTLFKRVYKKGYASNDEESVRRIIWEKNLAKIRKHNLEADIGLHKYRMGMNHFGDLVCFFLDF</sequence>
<dbReference type="Gene3D" id="1.10.287.2250">
    <property type="match status" value="1"/>
</dbReference>
<feature type="domain" description="Cathepsin propeptide inhibitor" evidence="2">
    <location>
        <begin position="28"/>
        <end position="83"/>
    </location>
</feature>
<organism evidence="3 4">
    <name type="scientific">Adineta steineri</name>
    <dbReference type="NCBI Taxonomy" id="433720"/>
    <lineage>
        <taxon>Eukaryota</taxon>
        <taxon>Metazoa</taxon>
        <taxon>Spiralia</taxon>
        <taxon>Gnathifera</taxon>
        <taxon>Rotifera</taxon>
        <taxon>Eurotatoria</taxon>
        <taxon>Bdelloidea</taxon>
        <taxon>Adinetida</taxon>
        <taxon>Adinetidae</taxon>
        <taxon>Adineta</taxon>
    </lineage>
</organism>
<evidence type="ECO:0000256" key="1">
    <source>
        <dbReference type="SAM" id="SignalP"/>
    </source>
</evidence>
<keyword evidence="1" id="KW-0732">Signal</keyword>
<proteinExistence type="predicted"/>
<gene>
    <name evidence="3" type="ORF">JYZ213_LOCUS37137</name>
</gene>
<accession>A0A815K952</accession>
<dbReference type="Proteomes" id="UP000663845">
    <property type="component" value="Unassembled WGS sequence"/>
</dbReference>
<comment type="caution">
    <text evidence="3">The sequence shown here is derived from an EMBL/GenBank/DDBJ whole genome shotgun (WGS) entry which is preliminary data.</text>
</comment>
<name>A0A815K952_9BILA</name>
<evidence type="ECO:0000313" key="4">
    <source>
        <dbReference type="Proteomes" id="UP000663845"/>
    </source>
</evidence>
<evidence type="ECO:0000313" key="3">
    <source>
        <dbReference type="EMBL" id="CAF1389754.1"/>
    </source>
</evidence>
<feature type="chain" id="PRO_5032997092" description="Cathepsin propeptide inhibitor domain-containing protein" evidence="1">
    <location>
        <begin position="17"/>
        <end position="90"/>
    </location>
</feature>
<dbReference type="SMART" id="SM00848">
    <property type="entry name" value="Inhibitor_I29"/>
    <property type="match status" value="1"/>
</dbReference>
<feature type="signal peptide" evidence="1">
    <location>
        <begin position="1"/>
        <end position="16"/>
    </location>
</feature>
<protein>
    <recommendedName>
        <fullName evidence="2">Cathepsin propeptide inhibitor domain-containing protein</fullName>
    </recommendedName>
</protein>
<dbReference type="AlphaFoldDB" id="A0A815K952"/>
<dbReference type="SUPFAM" id="SSF54001">
    <property type="entry name" value="Cysteine proteinases"/>
    <property type="match status" value="1"/>
</dbReference>